<proteinExistence type="predicted"/>
<dbReference type="EMBL" id="SDRB02013537">
    <property type="protein sequence ID" value="THF94709.1"/>
    <property type="molecule type" value="Genomic_DNA"/>
</dbReference>
<dbReference type="STRING" id="542762.A0A4S4CXU9"/>
<comment type="caution">
    <text evidence="3">The sequence shown here is derived from an EMBL/GenBank/DDBJ whole genome shotgun (WGS) entry which is preliminary data.</text>
</comment>
<dbReference type="AlphaFoldDB" id="A0A4S4CXU9"/>
<name>A0A4S4CXU9_CAMSN</name>
<reference evidence="3 4" key="1">
    <citation type="journal article" date="2018" name="Proc. Natl. Acad. Sci. U.S.A.">
        <title>Draft genome sequence of Camellia sinensis var. sinensis provides insights into the evolution of the tea genome and tea quality.</title>
        <authorList>
            <person name="Wei C."/>
            <person name="Yang H."/>
            <person name="Wang S."/>
            <person name="Zhao J."/>
            <person name="Liu C."/>
            <person name="Gao L."/>
            <person name="Xia E."/>
            <person name="Lu Y."/>
            <person name="Tai Y."/>
            <person name="She G."/>
            <person name="Sun J."/>
            <person name="Cao H."/>
            <person name="Tong W."/>
            <person name="Gao Q."/>
            <person name="Li Y."/>
            <person name="Deng W."/>
            <person name="Jiang X."/>
            <person name="Wang W."/>
            <person name="Chen Q."/>
            <person name="Zhang S."/>
            <person name="Li H."/>
            <person name="Wu J."/>
            <person name="Wang P."/>
            <person name="Li P."/>
            <person name="Shi C."/>
            <person name="Zheng F."/>
            <person name="Jian J."/>
            <person name="Huang B."/>
            <person name="Shan D."/>
            <person name="Shi M."/>
            <person name="Fang C."/>
            <person name="Yue Y."/>
            <person name="Li F."/>
            <person name="Li D."/>
            <person name="Wei S."/>
            <person name="Han B."/>
            <person name="Jiang C."/>
            <person name="Yin Y."/>
            <person name="Xia T."/>
            <person name="Zhang Z."/>
            <person name="Bennetzen J.L."/>
            <person name="Zhao S."/>
            <person name="Wan X."/>
        </authorList>
    </citation>
    <scope>NUCLEOTIDE SEQUENCE [LARGE SCALE GENOMIC DNA]</scope>
    <source>
        <strain evidence="4">cv. Shuchazao</strain>
        <tissue evidence="3">Leaf</tissue>
    </source>
</reference>
<feature type="coiled-coil region" evidence="1">
    <location>
        <begin position="40"/>
        <end position="67"/>
    </location>
</feature>
<keyword evidence="4" id="KW-1185">Reference proteome</keyword>
<evidence type="ECO:0000313" key="4">
    <source>
        <dbReference type="Proteomes" id="UP000306102"/>
    </source>
</evidence>
<protein>
    <submittedName>
        <fullName evidence="3">Uncharacterized protein</fullName>
    </submittedName>
</protein>
<dbReference type="Proteomes" id="UP000306102">
    <property type="component" value="Unassembled WGS sequence"/>
</dbReference>
<keyword evidence="1" id="KW-0175">Coiled coil</keyword>
<evidence type="ECO:0000256" key="2">
    <source>
        <dbReference type="SAM" id="SignalP"/>
    </source>
</evidence>
<dbReference type="PANTHER" id="PTHR47346:SF1">
    <property type="entry name" value="GPI INOSITOL-DEACYLASE"/>
    <property type="match status" value="1"/>
</dbReference>
<dbReference type="PANTHER" id="PTHR47346">
    <property type="entry name" value="HYDROLASES, ACTING ON ESTER BOND"/>
    <property type="match status" value="1"/>
</dbReference>
<feature type="chain" id="PRO_5020970227" evidence="2">
    <location>
        <begin position="21"/>
        <end position="412"/>
    </location>
</feature>
<accession>A0A4S4CXU9</accession>
<keyword evidence="2" id="KW-0732">Signal</keyword>
<gene>
    <name evidence="3" type="ORF">TEA_002934</name>
</gene>
<evidence type="ECO:0000256" key="1">
    <source>
        <dbReference type="SAM" id="Coils"/>
    </source>
</evidence>
<feature type="signal peptide" evidence="2">
    <location>
        <begin position="1"/>
        <end position="20"/>
    </location>
</feature>
<sequence>MMRFFILLVSSVVRRGSVRGLGFGALPSKFDAQVHQNEHVRKLKGKALDLEQQLDEIRAMLIKERRQNDVRGNAKHDNIMFDDLIPGTNPSQRSFDLLQSTPHDNLPTSVRTKLESLDGIVPPSHGFFISSTAMKNVWLSMEHQVLHTFLSLMDPEAGQPFCDTQKRLAAFTKMLHSGMPLSSNWLRQSLLPQQATHDPVQDGKKITGSQGHTLAACPSNVCWTDDGLERDLYIQTSSVTVLAMDGRRCSTVFKSFFNRIPCSFHGSSFRAKFETTGSNGKGHFVLVTNLVPCSGIRLHLWPEKGKSASDLPVGKRVLEVTQKMVHIPSGPAPRQTEQAPPSAVFLLAPGDMHGFRFLTIAVAPSPTVSGRPPLVASMAIGQFFSPEDGELELSAQLLLLSTYSPKVSTFIK</sequence>
<evidence type="ECO:0000313" key="3">
    <source>
        <dbReference type="EMBL" id="THF94709.1"/>
    </source>
</evidence>
<organism evidence="3 4">
    <name type="scientific">Camellia sinensis var. sinensis</name>
    <name type="common">China tea</name>
    <dbReference type="NCBI Taxonomy" id="542762"/>
    <lineage>
        <taxon>Eukaryota</taxon>
        <taxon>Viridiplantae</taxon>
        <taxon>Streptophyta</taxon>
        <taxon>Embryophyta</taxon>
        <taxon>Tracheophyta</taxon>
        <taxon>Spermatophyta</taxon>
        <taxon>Magnoliopsida</taxon>
        <taxon>eudicotyledons</taxon>
        <taxon>Gunneridae</taxon>
        <taxon>Pentapetalae</taxon>
        <taxon>asterids</taxon>
        <taxon>Ericales</taxon>
        <taxon>Theaceae</taxon>
        <taxon>Camellia</taxon>
    </lineage>
</organism>